<keyword evidence="6" id="KW-0238">DNA-binding</keyword>
<feature type="binding site" evidence="12">
    <location>
        <begin position="21"/>
        <end position="28"/>
    </location>
    <ligand>
        <name>ATP</name>
        <dbReference type="ChEBI" id="CHEBI:30616"/>
    </ligand>
</feature>
<organism evidence="15 16">
    <name type="scientific">Acidithiobacillus ferridurans</name>
    <dbReference type="NCBI Taxonomy" id="1232575"/>
    <lineage>
        <taxon>Bacteria</taxon>
        <taxon>Pseudomonadati</taxon>
        <taxon>Pseudomonadota</taxon>
        <taxon>Acidithiobacillia</taxon>
        <taxon>Acidithiobacillales</taxon>
        <taxon>Acidithiobacillaceae</taxon>
        <taxon>Acidithiobacillus</taxon>
    </lineage>
</organism>
<dbReference type="EMBL" id="JABBHS010000359">
    <property type="protein sequence ID" value="MBU2723898.1"/>
    <property type="molecule type" value="Genomic_DNA"/>
</dbReference>
<dbReference type="InterPro" id="IPR027417">
    <property type="entry name" value="P-loop_NTPase"/>
</dbReference>
<comment type="catalytic activity">
    <reaction evidence="11">
        <text>ATP + H2O = ADP + phosphate + H(+)</text>
        <dbReference type="Rhea" id="RHEA:13065"/>
        <dbReference type="ChEBI" id="CHEBI:15377"/>
        <dbReference type="ChEBI" id="CHEBI:15378"/>
        <dbReference type="ChEBI" id="CHEBI:30616"/>
        <dbReference type="ChEBI" id="CHEBI:43474"/>
        <dbReference type="ChEBI" id="CHEBI:456216"/>
        <dbReference type="EC" id="5.6.2.4"/>
    </reaction>
</comment>
<gene>
    <name evidence="15" type="ORF">HF568_11950</name>
</gene>
<dbReference type="GO" id="GO:0005524">
    <property type="term" value="F:ATP binding"/>
    <property type="evidence" value="ECO:0007669"/>
    <property type="project" value="UniProtKB-UniRule"/>
</dbReference>
<dbReference type="InterPro" id="IPR014016">
    <property type="entry name" value="UvrD-like_ATP-bd"/>
</dbReference>
<evidence type="ECO:0000256" key="5">
    <source>
        <dbReference type="ARBA" id="ARBA00022840"/>
    </source>
</evidence>
<evidence type="ECO:0000256" key="12">
    <source>
        <dbReference type="PROSITE-ProRule" id="PRU00560"/>
    </source>
</evidence>
<dbReference type="InterPro" id="IPR014017">
    <property type="entry name" value="DNA_helicase_UvrD-like_C"/>
</dbReference>
<evidence type="ECO:0000259" key="13">
    <source>
        <dbReference type="PROSITE" id="PS51198"/>
    </source>
</evidence>
<keyword evidence="5 12" id="KW-0067">ATP-binding</keyword>
<dbReference type="InterPro" id="IPR000212">
    <property type="entry name" value="DNA_helicase_UvrD/REP"/>
</dbReference>
<evidence type="ECO:0000256" key="9">
    <source>
        <dbReference type="ARBA" id="ARBA00034808"/>
    </source>
</evidence>
<evidence type="ECO:0000256" key="3">
    <source>
        <dbReference type="ARBA" id="ARBA00022801"/>
    </source>
</evidence>
<dbReference type="PANTHER" id="PTHR11070:SF2">
    <property type="entry name" value="ATP-DEPENDENT DNA HELICASE SRS2"/>
    <property type="match status" value="1"/>
</dbReference>
<dbReference type="GO" id="GO:0003677">
    <property type="term" value="F:DNA binding"/>
    <property type="evidence" value="ECO:0007669"/>
    <property type="project" value="UniProtKB-KW"/>
</dbReference>
<evidence type="ECO:0000259" key="14">
    <source>
        <dbReference type="PROSITE" id="PS51217"/>
    </source>
</evidence>
<comment type="caution">
    <text evidence="15">The sequence shown here is derived from an EMBL/GenBank/DDBJ whole genome shotgun (WGS) entry which is preliminary data.</text>
</comment>
<evidence type="ECO:0000256" key="8">
    <source>
        <dbReference type="ARBA" id="ARBA00034617"/>
    </source>
</evidence>
<evidence type="ECO:0000256" key="6">
    <source>
        <dbReference type="ARBA" id="ARBA00023125"/>
    </source>
</evidence>
<reference evidence="15" key="1">
    <citation type="journal article" date="2021" name="ISME J.">
        <title>Genomic evolution of the class Acidithiobacillia: deep-branching Proteobacteria living in extreme acidic conditions.</title>
        <authorList>
            <person name="Moya-Beltran A."/>
            <person name="Beard S."/>
            <person name="Rojas-Villalobos C."/>
            <person name="Issotta F."/>
            <person name="Gallardo Y."/>
            <person name="Ulloa R."/>
            <person name="Giaveno A."/>
            <person name="Degli Esposti M."/>
            <person name="Johnson D.B."/>
            <person name="Quatrini R."/>
        </authorList>
    </citation>
    <scope>NUCLEOTIDE SEQUENCE</scope>
    <source>
        <strain evidence="15">DSM 583</strain>
    </source>
</reference>
<dbReference type="InterPro" id="IPR013986">
    <property type="entry name" value="DExx_box_DNA_helicase_dom_sf"/>
</dbReference>
<evidence type="ECO:0000256" key="11">
    <source>
        <dbReference type="ARBA" id="ARBA00048988"/>
    </source>
</evidence>
<dbReference type="AlphaFoldDB" id="A0A8X8GBR1"/>
<comment type="similarity">
    <text evidence="1">Belongs to the helicase family. UvrD subfamily.</text>
</comment>
<dbReference type="PROSITE" id="PS51198">
    <property type="entry name" value="UVRD_HELICASE_ATP_BIND"/>
    <property type="match status" value="1"/>
</dbReference>
<dbReference type="RefSeq" id="WP_215886020.1">
    <property type="nucleotide sequence ID" value="NZ_CP134225.1"/>
</dbReference>
<evidence type="ECO:0000256" key="2">
    <source>
        <dbReference type="ARBA" id="ARBA00022741"/>
    </source>
</evidence>
<keyword evidence="2 12" id="KW-0547">Nucleotide-binding</keyword>
<dbReference type="CDD" id="cd17932">
    <property type="entry name" value="DEXQc_UvrD"/>
    <property type="match status" value="1"/>
</dbReference>
<feature type="domain" description="UvrD-like helicase ATP-binding" evidence="13">
    <location>
        <begin position="1"/>
        <end position="256"/>
    </location>
</feature>
<dbReference type="GO" id="GO:0016787">
    <property type="term" value="F:hydrolase activity"/>
    <property type="evidence" value="ECO:0007669"/>
    <property type="project" value="UniProtKB-UniRule"/>
</dbReference>
<dbReference type="PROSITE" id="PS51217">
    <property type="entry name" value="UVRD_HELICASE_CTER"/>
    <property type="match status" value="1"/>
</dbReference>
<dbReference type="SUPFAM" id="SSF52540">
    <property type="entry name" value="P-loop containing nucleoside triphosphate hydrolases"/>
    <property type="match status" value="1"/>
</dbReference>
<dbReference type="PANTHER" id="PTHR11070">
    <property type="entry name" value="UVRD / RECB / PCRA DNA HELICASE FAMILY MEMBER"/>
    <property type="match status" value="1"/>
</dbReference>
<evidence type="ECO:0000256" key="1">
    <source>
        <dbReference type="ARBA" id="ARBA00009922"/>
    </source>
</evidence>
<keyword evidence="7" id="KW-0413">Isomerase</keyword>
<evidence type="ECO:0000256" key="10">
    <source>
        <dbReference type="ARBA" id="ARBA00034923"/>
    </source>
</evidence>
<dbReference type="Pfam" id="PF00580">
    <property type="entry name" value="UvrD-helicase"/>
    <property type="match status" value="1"/>
</dbReference>
<dbReference type="GO" id="GO:0043138">
    <property type="term" value="F:3'-5' DNA helicase activity"/>
    <property type="evidence" value="ECO:0007669"/>
    <property type="project" value="UniProtKB-EC"/>
</dbReference>
<accession>A0A8X8GBR1</accession>
<evidence type="ECO:0000256" key="7">
    <source>
        <dbReference type="ARBA" id="ARBA00023235"/>
    </source>
</evidence>
<evidence type="ECO:0000313" key="16">
    <source>
        <dbReference type="Proteomes" id="UP000887300"/>
    </source>
</evidence>
<dbReference type="Gene3D" id="1.10.10.160">
    <property type="match status" value="1"/>
</dbReference>
<dbReference type="Gene3D" id="3.40.50.300">
    <property type="entry name" value="P-loop containing nucleotide triphosphate hydrolases"/>
    <property type="match status" value="2"/>
</dbReference>
<keyword evidence="3 12" id="KW-0378">Hydrolase</keyword>
<name>A0A8X8GBR1_ACIFI</name>
<protein>
    <recommendedName>
        <fullName evidence="9">DNA 3'-5' helicase</fullName>
        <ecNumber evidence="9">5.6.2.4</ecNumber>
    </recommendedName>
    <alternativeName>
        <fullName evidence="10">DNA 3'-5' helicase II</fullName>
    </alternativeName>
</protein>
<dbReference type="Proteomes" id="UP000887300">
    <property type="component" value="Unassembled WGS sequence"/>
</dbReference>
<proteinExistence type="inferred from homology"/>
<feature type="domain" description="UvrD-like helicase C-terminal" evidence="14">
    <location>
        <begin position="257"/>
        <end position="550"/>
    </location>
</feature>
<evidence type="ECO:0000313" key="15">
    <source>
        <dbReference type="EMBL" id="MBU2723898.1"/>
    </source>
</evidence>
<evidence type="ECO:0000256" key="4">
    <source>
        <dbReference type="ARBA" id="ARBA00022806"/>
    </source>
</evidence>
<dbReference type="GO" id="GO:0000725">
    <property type="term" value="P:recombinational repair"/>
    <property type="evidence" value="ECO:0007669"/>
    <property type="project" value="TreeGrafter"/>
</dbReference>
<dbReference type="Gene3D" id="1.10.486.10">
    <property type="entry name" value="PCRA, domain 4"/>
    <property type="match status" value="1"/>
</dbReference>
<dbReference type="Pfam" id="PF13361">
    <property type="entry name" value="UvrD_C"/>
    <property type="match status" value="2"/>
</dbReference>
<comment type="catalytic activity">
    <reaction evidence="8">
        <text>Couples ATP hydrolysis with the unwinding of duplex DNA by translocating in the 3'-5' direction.</text>
        <dbReference type="EC" id="5.6.2.4"/>
    </reaction>
</comment>
<sequence>MRLNGEQQAAVEQRGNLLLLAGAGSGKTLVLAHRSAALIHASGEGHLVAVTFTKEGARELGGRIRALVPGKEKRVISGTFHSLALRQLKEAGVPCKILDDGGRRLYLNRSLAYTEESIDIDELEKTLDETKSRLTHDSYSGPGAKTITHYQKLLDFDGYMDFGDVIIRAVEGMRRGSVPPIKMRWLLGDEFQDTDEAQYAWIRMHHEMTNAEVTLVGDDDQSIYSFRHAMGYAGMQRFTQEFGATTRHLSNNYRCAPEVLLPAARLVSHNEHRAPKHIIPANPPGGVLELIRPAHREEENLILTERFRKEPGGWAVLARTNRLLDELEVALQSSALPYIRLGGTGFWDRYEAKAILSILEGILAGSKWVSMPEVRNPAAASKNPLRSQASATKVRSYKTTLWHGIRTAMQLAGIETDLAEYFSKLLHAHSTEEWAAILHKEKDAIQEHRGETPKRCLSSTIAFLELVHGWCLVAGQDTTLMLDAFKRWVSTLLPSIAEPCGWALTALSRLRGTLSQRIAFVSGKTPSSPKPDVVIDPNTIVLATMHASKGLEWPKVCVIGIEDGVCPHLDGGMEEERRLLYVAMTRARNLLILSSVREGTLSPFIIECGLETDR</sequence>
<dbReference type="EC" id="5.6.2.4" evidence="9"/>
<keyword evidence="4 12" id="KW-0347">Helicase</keyword>